<dbReference type="OrthoDB" id="9785695at2"/>
<keyword evidence="5" id="KW-0479">Metal-binding</keyword>
<dbReference type="PATRIC" id="fig|366394.8.peg.1969"/>
<dbReference type="PANTHER" id="PTHR20854:SF4">
    <property type="entry name" value="INOSITOL-1-MONOPHOSPHATASE-RELATED"/>
    <property type="match status" value="1"/>
</dbReference>
<feature type="binding site" evidence="5">
    <location>
        <position position="52"/>
    </location>
    <ligand>
        <name>Mg(2+)</name>
        <dbReference type="ChEBI" id="CHEBI:18420"/>
        <label>1</label>
        <note>catalytic</note>
    </ligand>
</feature>
<feature type="binding site" evidence="5">
    <location>
        <position position="54"/>
    </location>
    <ligand>
        <name>Mg(2+)</name>
        <dbReference type="ChEBI" id="CHEBI:18420"/>
        <label>1</label>
        <note>catalytic</note>
    </ligand>
</feature>
<feature type="binding site" evidence="5">
    <location>
        <position position="55"/>
    </location>
    <ligand>
        <name>Mg(2+)</name>
        <dbReference type="ChEBI" id="CHEBI:18420"/>
        <label>1</label>
        <note>catalytic</note>
    </ligand>
</feature>
<evidence type="ECO:0000256" key="1">
    <source>
        <dbReference type="ARBA" id="ARBA00001946"/>
    </source>
</evidence>
<comment type="cofactor">
    <cofactor evidence="1 5">
        <name>Mg(2+)</name>
        <dbReference type="ChEBI" id="CHEBI:18420"/>
    </cofactor>
</comment>
<keyword evidence="6" id="KW-0614">Plasmid</keyword>
<dbReference type="Gene3D" id="3.40.190.80">
    <property type="match status" value="1"/>
</dbReference>
<dbReference type="EMBL" id="CP000740">
    <property type="protein sequence ID" value="ABR64236.1"/>
    <property type="molecule type" value="Genomic_DNA"/>
</dbReference>
<evidence type="ECO:0000256" key="3">
    <source>
        <dbReference type="ARBA" id="ARBA00022801"/>
    </source>
</evidence>
<reference evidence="7" key="1">
    <citation type="submission" date="2007-06" db="EMBL/GenBank/DDBJ databases">
        <title>Complete sequence of Sinorhizobium medicae WSM419 plasmid pSMED02.</title>
        <authorList>
            <consortium name="US DOE Joint Genome Institute"/>
            <person name="Copeland A."/>
            <person name="Lucas S."/>
            <person name="Lapidus A."/>
            <person name="Barry K."/>
            <person name="Glavina del Rio T."/>
            <person name="Dalin E."/>
            <person name="Tice H."/>
            <person name="Pitluck S."/>
            <person name="Chain P."/>
            <person name="Malfatti S."/>
            <person name="Shin M."/>
            <person name="Vergez L."/>
            <person name="Schmutz J."/>
            <person name="Larimer F."/>
            <person name="Land M."/>
            <person name="Hauser L."/>
            <person name="Kyrpides N."/>
            <person name="Mikhailova N."/>
            <person name="Reeve W.G."/>
            <person name="Richardson P."/>
        </authorList>
    </citation>
    <scope>NUCLEOTIDE SEQUENCE [LARGE SCALE GENOMIC DNA]</scope>
    <source>
        <strain evidence="7">WSM419</strain>
        <plasmid evidence="7">Plasmid pSMED02</plasmid>
    </source>
</reference>
<evidence type="ECO:0000256" key="5">
    <source>
        <dbReference type="PIRSR" id="PIRSR600760-2"/>
    </source>
</evidence>
<dbReference type="InterPro" id="IPR000760">
    <property type="entry name" value="Inositol_monophosphatase-like"/>
</dbReference>
<comment type="similarity">
    <text evidence="2">Belongs to the inositol monophosphatase superfamily.</text>
</comment>
<protein>
    <recommendedName>
        <fullName evidence="4">Histidinol-phosphatase</fullName>
        <ecNumber evidence="4">3.1.3.15</ecNumber>
    </recommendedName>
</protein>
<dbReference type="Gene3D" id="3.30.540.10">
    <property type="entry name" value="Fructose-1,6-Bisphosphatase, subunit A, domain 1"/>
    <property type="match status" value="1"/>
</dbReference>
<geneLocation type="plasmid" evidence="6 7">
    <name>pSMED02</name>
</geneLocation>
<dbReference type="PANTHER" id="PTHR20854">
    <property type="entry name" value="INOSITOL MONOPHOSPHATASE"/>
    <property type="match status" value="1"/>
</dbReference>
<evidence type="ECO:0000313" key="7">
    <source>
        <dbReference type="Proteomes" id="UP000001108"/>
    </source>
</evidence>
<dbReference type="GO" id="GO:0006020">
    <property type="term" value="P:inositol metabolic process"/>
    <property type="evidence" value="ECO:0007669"/>
    <property type="project" value="TreeGrafter"/>
</dbReference>
<dbReference type="HOGENOM" id="CLU_044118_4_1_5"/>
<gene>
    <name evidence="6" type="ordered locus">Smed_5476</name>
</gene>
<evidence type="ECO:0000256" key="2">
    <source>
        <dbReference type="ARBA" id="ARBA00009759"/>
    </source>
</evidence>
<dbReference type="Pfam" id="PF00459">
    <property type="entry name" value="Inositol_P"/>
    <property type="match status" value="1"/>
</dbReference>
<dbReference type="GO" id="GO:0046872">
    <property type="term" value="F:metal ion binding"/>
    <property type="evidence" value="ECO:0007669"/>
    <property type="project" value="UniProtKB-KW"/>
</dbReference>
<evidence type="ECO:0000256" key="4">
    <source>
        <dbReference type="NCBIfam" id="TIGR02067"/>
    </source>
</evidence>
<dbReference type="GO" id="GO:0004401">
    <property type="term" value="F:histidinol-phosphatase activity"/>
    <property type="evidence" value="ECO:0007669"/>
    <property type="project" value="UniProtKB-UniRule"/>
</dbReference>
<dbReference type="KEGG" id="smd:Smed_5476"/>
<dbReference type="eggNOG" id="COG0483">
    <property type="taxonomic scope" value="Bacteria"/>
</dbReference>
<evidence type="ECO:0000313" key="6">
    <source>
        <dbReference type="EMBL" id="ABR64236.1"/>
    </source>
</evidence>
<dbReference type="AlphaFoldDB" id="A6UKQ6"/>
<name>A6UKQ6_SINMW</name>
<keyword evidence="3" id="KW-0378">Hydrolase</keyword>
<organism evidence="6 7">
    <name type="scientific">Sinorhizobium medicae (strain WSM419)</name>
    <name type="common">Ensifer medicae</name>
    <dbReference type="NCBI Taxonomy" id="366394"/>
    <lineage>
        <taxon>Bacteria</taxon>
        <taxon>Pseudomonadati</taxon>
        <taxon>Pseudomonadota</taxon>
        <taxon>Alphaproteobacteria</taxon>
        <taxon>Hyphomicrobiales</taxon>
        <taxon>Rhizobiaceae</taxon>
        <taxon>Sinorhizobium/Ensifer group</taxon>
        <taxon>Sinorhizobium</taxon>
    </lineage>
</organism>
<dbReference type="SUPFAM" id="SSF56655">
    <property type="entry name" value="Carbohydrate phosphatase"/>
    <property type="match status" value="1"/>
</dbReference>
<dbReference type="GO" id="GO:0008934">
    <property type="term" value="F:inositol monophosphate 1-phosphatase activity"/>
    <property type="evidence" value="ECO:0007669"/>
    <property type="project" value="TreeGrafter"/>
</dbReference>
<proteinExistence type="inferred from homology"/>
<feature type="binding site" evidence="5">
    <location>
        <position position="176"/>
    </location>
    <ligand>
        <name>Mg(2+)</name>
        <dbReference type="ChEBI" id="CHEBI:18420"/>
        <label>1</label>
        <note>catalytic</note>
    </ligand>
</feature>
<sequence length="224" mass="23803">MAKSDASPVTETDRLVEQCLRERIADRFPDHGVLGEEFGAEGLDKEFVWVIDPIDGTKAFIGGLPVYGTLISLTRGGTPVLGLVDNPTTGDRWLGVSGRTTTLNGTPIRTAATTVLATAFMANGNPDAFSHPDRGRFESLRTSTRWCVYGGSCIAYGRVADGSVDISIDGGLDPYDYCALVPVITGAGGRISDWEGQPLTLSSGNLCVATANEALHRQVLERLA</sequence>
<dbReference type="NCBIfam" id="TIGR02067">
    <property type="entry name" value="his_9_HisN"/>
    <property type="match status" value="1"/>
</dbReference>
<dbReference type="GO" id="GO:0007165">
    <property type="term" value="P:signal transduction"/>
    <property type="evidence" value="ECO:0007669"/>
    <property type="project" value="TreeGrafter"/>
</dbReference>
<dbReference type="Proteomes" id="UP000001108">
    <property type="component" value="Plasmid pSMED02"/>
</dbReference>
<dbReference type="InterPro" id="IPR011809">
    <property type="entry name" value="His_9_proposed"/>
</dbReference>
<dbReference type="EC" id="3.1.3.15" evidence="4"/>
<keyword evidence="5" id="KW-0460">Magnesium</keyword>
<reference evidence="6 7" key="2">
    <citation type="journal article" date="2010" name="Stand. Genomic Sci.">
        <title>Complete genome sequence of the Medicago microsymbiont Ensifer (Sinorhizobium) medicae strain WSM419.</title>
        <authorList>
            <person name="Reeve W."/>
            <person name="Chain P."/>
            <person name="O'Hara G."/>
            <person name="Ardley J."/>
            <person name="Nandesena K."/>
            <person name="Brau L."/>
            <person name="Tiwari R."/>
            <person name="Malfatti S."/>
            <person name="Kiss H."/>
            <person name="Lapidus A."/>
            <person name="Copeland A."/>
            <person name="Nolan M."/>
            <person name="Land M."/>
            <person name="Hauser L."/>
            <person name="Chang Y.J."/>
            <person name="Ivanova N."/>
            <person name="Mavromatis K."/>
            <person name="Markowitz V."/>
            <person name="Kyrpides N."/>
            <person name="Gollagher M."/>
            <person name="Yates R."/>
            <person name="Dilworth M."/>
            <person name="Howieson J."/>
        </authorList>
    </citation>
    <scope>NUCLEOTIDE SEQUENCE [LARGE SCALE GENOMIC DNA]</scope>
    <source>
        <strain evidence="6 7">WSM419</strain>
        <plasmid evidence="7">Plasmid pSMED02</plasmid>
    </source>
</reference>
<dbReference type="PRINTS" id="PR00377">
    <property type="entry name" value="IMPHPHTASES"/>
</dbReference>
<dbReference type="GO" id="GO:0000105">
    <property type="term" value="P:L-histidine biosynthetic process"/>
    <property type="evidence" value="ECO:0007669"/>
    <property type="project" value="UniProtKB-UniRule"/>
</dbReference>
<accession>A6UKQ6</accession>
<feature type="binding site" evidence="5">
    <location>
        <position position="36"/>
    </location>
    <ligand>
        <name>Mg(2+)</name>
        <dbReference type="ChEBI" id="CHEBI:18420"/>
        <label>1</label>
        <note>catalytic</note>
    </ligand>
</feature>
<dbReference type="CDD" id="cd01641">
    <property type="entry name" value="Bacterial_IMPase_like_1"/>
    <property type="match status" value="1"/>
</dbReference>